<protein>
    <recommendedName>
        <fullName evidence="3">WG repeat-containing protein</fullName>
    </recommendedName>
</protein>
<evidence type="ECO:0000313" key="1">
    <source>
        <dbReference type="EMBL" id="PLR40491.1"/>
    </source>
</evidence>
<dbReference type="EMBL" id="PJZH01000001">
    <property type="protein sequence ID" value="PLR40491.1"/>
    <property type="molecule type" value="Genomic_DNA"/>
</dbReference>
<keyword evidence="2" id="KW-1185">Reference proteome</keyword>
<reference evidence="1 2" key="1">
    <citation type="submission" date="2017-12" db="EMBL/GenBank/DDBJ databases">
        <title>Characterization of six clinical isolates of Enterochimera gen. nov., a novel genus of the Yersiniaciae family and the three species Enterochimera arupensis sp. nov., Enterochimera coloradensis sp. nov, and Enterochimera californica sp. nov.</title>
        <authorList>
            <person name="Rossi A."/>
            <person name="Fisher M."/>
        </authorList>
    </citation>
    <scope>NUCLEOTIDE SEQUENCE [LARGE SCALE GENOMIC DNA]</scope>
    <source>
        <strain evidence="2">2016-Iso4</strain>
    </source>
</reference>
<dbReference type="Proteomes" id="UP000234503">
    <property type="component" value="Unassembled WGS sequence"/>
</dbReference>
<dbReference type="PANTHER" id="PTHR37841">
    <property type="entry name" value="GLR2918 PROTEIN"/>
    <property type="match status" value="1"/>
</dbReference>
<dbReference type="AlphaFoldDB" id="A0A2N5EDA1"/>
<organism evidence="1 2">
    <name type="scientific">Chimaeribacter coloradensis</name>
    <dbReference type="NCBI Taxonomy" id="2060068"/>
    <lineage>
        <taxon>Bacteria</taxon>
        <taxon>Pseudomonadati</taxon>
        <taxon>Pseudomonadota</taxon>
        <taxon>Gammaproteobacteria</taxon>
        <taxon>Enterobacterales</taxon>
        <taxon>Yersiniaceae</taxon>
        <taxon>Chimaeribacter</taxon>
    </lineage>
</organism>
<dbReference type="InterPro" id="IPR032774">
    <property type="entry name" value="WG_beta_rep"/>
</dbReference>
<accession>A0A2N5EDA1</accession>
<evidence type="ECO:0008006" key="3">
    <source>
        <dbReference type="Google" id="ProtNLM"/>
    </source>
</evidence>
<name>A0A2N5EDA1_9GAMM</name>
<proteinExistence type="predicted"/>
<gene>
    <name evidence="1" type="ORF">CYR32_01740</name>
</gene>
<dbReference type="OrthoDB" id="5380961at2"/>
<evidence type="ECO:0000313" key="2">
    <source>
        <dbReference type="Proteomes" id="UP000234503"/>
    </source>
</evidence>
<dbReference type="PANTHER" id="PTHR37841:SF1">
    <property type="entry name" value="DUF3298 DOMAIN-CONTAINING PROTEIN"/>
    <property type="match status" value="1"/>
</dbReference>
<dbReference type="Pfam" id="PF14903">
    <property type="entry name" value="WG_beta_rep"/>
    <property type="match status" value="2"/>
</dbReference>
<sequence>MACQGRDLCRQPAGSRKMKPLFGRVLRQGGVLTLLALSQQVAAAAETPCSSPVQEGAQARARAALPQAINLCIRDVHQGRAAVLLPAADLPVDDVALAPGLSGHRWGFLDSTGQLAIRPVFEAVSDYHYDLAAARRQGKWGYIDLSGKWAIAPQFDSAADFTQPGVAVVTREGRPQLINRRGEPVGQPFDDRVESVALQDGNPIHIRLTYHTVFLSPDGQRHNARDQMEIVQPFGHEGLFIARDAENRYGIADAGLAWRVAPQFSAITVPPQGSGLARAEGENGITFIRADGSQVAGSYRAAEPLTRDIWQATQADGQVDLLDSRGAVMRTLPEGAVSALSIHDRAVLERGKGPVNLYLDGSAAPVTLPAGSVIDEHDTLPYLVTRAGPGGNINGVIAPDGTLLGNAPWLAQAATVERVNGRLWLRDARGKLLNVIGPQGKALLSARTLEALAGHPLQPLYGNDLTQRTVQPEMPLARIDPAEAGGGNAGLLRADGSLLQQASWLSVSLADGADAGAAGGAPLQFIVTTGDGMGLVDSQGQQRLPFGEDNISAFVQGYAFVYRDGTLSALDHQGKRYALPDEIEIASIGDGWFRFRDSAAQEAPWGIFDAVAQRVVAAPAYRQVGRYADGQAEVQQPDGRWGVITSQNSWAIAPEYAALVRINPALWFAALPADAGSETAALRTLIGTDGKPRVPPTRGLTQTPFSGGRILAGAPDGQSWLLSADGRPELNEQDTTIHALGDWLKLSRLPQEGYLNAQGGWQIAADGRGAGSAFVNGRALRAQGQVTQVIDAQGSVVGTLPGGPWYWPAASEMSFSILDNGGQATTRYADTNGRVALTVAGHGSRMSGGRAVLAAGPGDMGWIDAKGQPLGVLHYQDLGLPAEGLAFARTGGRYGFVDAQGEFVIPPVFEAASPFEGGVAIVSSAQDAMMIDANGKPLARVGQVCGMRVLYGRGSERQWPQSLPVRCGGAPAAAP</sequence>
<comment type="caution">
    <text evidence="1">The sequence shown here is derived from an EMBL/GenBank/DDBJ whole genome shotgun (WGS) entry which is preliminary data.</text>
</comment>